<evidence type="ECO:0000256" key="6">
    <source>
        <dbReference type="SAM" id="Phobius"/>
    </source>
</evidence>
<organism evidence="8 9">
    <name type="scientific">Catenibacillus scindens</name>
    <dbReference type="NCBI Taxonomy" id="673271"/>
    <lineage>
        <taxon>Bacteria</taxon>
        <taxon>Bacillati</taxon>
        <taxon>Bacillota</taxon>
        <taxon>Clostridia</taxon>
        <taxon>Lachnospirales</taxon>
        <taxon>Lachnospiraceae</taxon>
        <taxon>Catenibacillus</taxon>
    </lineage>
</organism>
<dbReference type="PROSITE" id="PS50850">
    <property type="entry name" value="MFS"/>
    <property type="match status" value="1"/>
</dbReference>
<dbReference type="Proteomes" id="UP000543642">
    <property type="component" value="Unassembled WGS sequence"/>
</dbReference>
<dbReference type="PANTHER" id="PTHR11360">
    <property type="entry name" value="MONOCARBOXYLATE TRANSPORTER"/>
    <property type="match status" value="1"/>
</dbReference>
<feature type="transmembrane region" description="Helical" evidence="6">
    <location>
        <begin position="298"/>
        <end position="318"/>
    </location>
</feature>
<proteinExistence type="predicted"/>
<feature type="transmembrane region" description="Helical" evidence="6">
    <location>
        <begin position="387"/>
        <end position="408"/>
    </location>
</feature>
<comment type="caution">
    <text evidence="8">The sequence shown here is derived from an EMBL/GenBank/DDBJ whole genome shotgun (WGS) entry which is preliminary data.</text>
</comment>
<dbReference type="AlphaFoldDB" id="A0A7W8H8T0"/>
<dbReference type="InterPro" id="IPR020846">
    <property type="entry name" value="MFS_dom"/>
</dbReference>
<dbReference type="EMBL" id="JACHFW010000001">
    <property type="protein sequence ID" value="MBB5263255.1"/>
    <property type="molecule type" value="Genomic_DNA"/>
</dbReference>
<protein>
    <submittedName>
        <fullName evidence="8">OFA family oxalate/formate antiporter-like MFS transporter</fullName>
    </submittedName>
</protein>
<dbReference type="InterPro" id="IPR011701">
    <property type="entry name" value="MFS"/>
</dbReference>
<dbReference type="GO" id="GO:0022857">
    <property type="term" value="F:transmembrane transporter activity"/>
    <property type="evidence" value="ECO:0007669"/>
    <property type="project" value="InterPro"/>
</dbReference>
<evidence type="ECO:0000313" key="8">
    <source>
        <dbReference type="EMBL" id="MBB5263255.1"/>
    </source>
</evidence>
<gene>
    <name evidence="8" type="ORF">HNP82_000349</name>
</gene>
<keyword evidence="3 6" id="KW-0812">Transmembrane</keyword>
<evidence type="ECO:0000256" key="4">
    <source>
        <dbReference type="ARBA" id="ARBA00022989"/>
    </source>
</evidence>
<evidence type="ECO:0000259" key="7">
    <source>
        <dbReference type="PROSITE" id="PS50850"/>
    </source>
</evidence>
<evidence type="ECO:0000256" key="1">
    <source>
        <dbReference type="ARBA" id="ARBA00004651"/>
    </source>
</evidence>
<keyword evidence="9" id="KW-1185">Reference proteome</keyword>
<feature type="domain" description="Major facilitator superfamily (MFS) profile" evidence="7">
    <location>
        <begin position="6"/>
        <end position="411"/>
    </location>
</feature>
<dbReference type="RefSeq" id="WP_183770786.1">
    <property type="nucleotide sequence ID" value="NZ_JACHFW010000001.1"/>
</dbReference>
<feature type="transmembrane region" description="Helical" evidence="6">
    <location>
        <begin position="165"/>
        <end position="186"/>
    </location>
</feature>
<keyword evidence="2" id="KW-0813">Transport</keyword>
<keyword evidence="5 6" id="KW-0472">Membrane</keyword>
<feature type="transmembrane region" description="Helical" evidence="6">
    <location>
        <begin position="97"/>
        <end position="119"/>
    </location>
</feature>
<dbReference type="SUPFAM" id="SSF103473">
    <property type="entry name" value="MFS general substrate transporter"/>
    <property type="match status" value="1"/>
</dbReference>
<dbReference type="InterPro" id="IPR036259">
    <property type="entry name" value="MFS_trans_sf"/>
</dbReference>
<feature type="transmembrane region" description="Helical" evidence="6">
    <location>
        <begin position="324"/>
        <end position="346"/>
    </location>
</feature>
<evidence type="ECO:0000313" key="9">
    <source>
        <dbReference type="Proteomes" id="UP000543642"/>
    </source>
</evidence>
<accession>A0A7W8H8T0</accession>
<feature type="transmembrane region" description="Helical" evidence="6">
    <location>
        <begin position="7"/>
        <end position="27"/>
    </location>
</feature>
<name>A0A7W8H8T0_9FIRM</name>
<feature type="transmembrane region" description="Helical" evidence="6">
    <location>
        <begin position="268"/>
        <end position="286"/>
    </location>
</feature>
<dbReference type="InterPro" id="IPR050327">
    <property type="entry name" value="Proton-linked_MCT"/>
</dbReference>
<feature type="transmembrane region" description="Helical" evidence="6">
    <location>
        <begin position="358"/>
        <end position="381"/>
    </location>
</feature>
<dbReference type="GO" id="GO:0005886">
    <property type="term" value="C:plasma membrane"/>
    <property type="evidence" value="ECO:0007669"/>
    <property type="project" value="UniProtKB-SubCell"/>
</dbReference>
<keyword evidence="4 6" id="KW-1133">Transmembrane helix</keyword>
<feature type="transmembrane region" description="Helical" evidence="6">
    <location>
        <begin position="131"/>
        <end position="153"/>
    </location>
</feature>
<evidence type="ECO:0000256" key="5">
    <source>
        <dbReference type="ARBA" id="ARBA00023136"/>
    </source>
</evidence>
<feature type="transmembrane region" description="Helical" evidence="6">
    <location>
        <begin position="74"/>
        <end position="91"/>
    </location>
</feature>
<feature type="transmembrane region" description="Helical" evidence="6">
    <location>
        <begin position="223"/>
        <end position="248"/>
    </location>
</feature>
<dbReference type="Gene3D" id="1.20.1250.20">
    <property type="entry name" value="MFS general substrate transporter like domains"/>
    <property type="match status" value="2"/>
</dbReference>
<evidence type="ECO:0000256" key="3">
    <source>
        <dbReference type="ARBA" id="ARBA00022692"/>
    </source>
</evidence>
<evidence type="ECO:0000256" key="2">
    <source>
        <dbReference type="ARBA" id="ARBA00022448"/>
    </source>
</evidence>
<reference evidence="8 9" key="1">
    <citation type="submission" date="2020-08" db="EMBL/GenBank/DDBJ databases">
        <title>Genomic Encyclopedia of Type Strains, Phase IV (KMG-IV): sequencing the most valuable type-strain genomes for metagenomic binning, comparative biology and taxonomic classification.</title>
        <authorList>
            <person name="Goeker M."/>
        </authorList>
    </citation>
    <scope>NUCLEOTIDE SEQUENCE [LARGE SCALE GENOMIC DNA]</scope>
    <source>
        <strain evidence="8 9">DSM 106146</strain>
    </source>
</reference>
<feature type="transmembrane region" description="Helical" evidence="6">
    <location>
        <begin position="47"/>
        <end position="67"/>
    </location>
</feature>
<comment type="subcellular location">
    <subcellularLocation>
        <location evidence="1">Cell membrane</location>
        <topology evidence="1">Multi-pass membrane protein</topology>
    </subcellularLocation>
</comment>
<sequence length="411" mass="43132">MKTLNRWVYAIVGVIVLLLAGLVYAWSVLAAPIANEFTSWSQAQLSLTFTICMTLFCIGGLVGGIVSNKISVKVNVWISALLFVVGFVIASQTTSLAGLYIGYGILAGFASGLVYNAIMSSVSKWFPDKQGLISGILLMGFGFGSFFVGKIYTAVVPSLANGWRTAFMGMGIILVVVIGICGFFVAKPGSDFKPPAGAVKAAKKRPDEGIDVGPSVMLKRPAFWLYFIWAILLSAAGLALIAQATGVANEINAAVVAKGGSAVSDNNIATIVGLISIFNGIGRVIFGGMYDKFGRGKTMFAINAAFFISVLIVIAAILTGSMPILIVGFICCGLSYGGVTPTNSAFANSFYGPTHYPVNFPIINLNLIFASFGGTIAGALYDASQSYLSTFIVLLVAIVIGTVCSFLIKKP</sequence>
<dbReference type="Pfam" id="PF07690">
    <property type="entry name" value="MFS_1"/>
    <property type="match status" value="1"/>
</dbReference>